<evidence type="ECO:0000313" key="2">
    <source>
        <dbReference type="EMBL" id="MDV2888596.1"/>
    </source>
</evidence>
<gene>
    <name evidence="2" type="ORF">RYX45_25890</name>
</gene>
<evidence type="ECO:0000256" key="1">
    <source>
        <dbReference type="ARBA" id="ARBA00019378"/>
    </source>
</evidence>
<evidence type="ECO:0000313" key="3">
    <source>
        <dbReference type="Proteomes" id="UP001285636"/>
    </source>
</evidence>
<sequence length="76" mass="8480">ENEFGDNERWNEIKTSNEPLYNWDPESTYIQNPPFFEGLSKEPGKVEPLTGLRIVGKFGDSVTTDHISPAGAIGKN</sequence>
<dbReference type="AlphaFoldDB" id="A0AAJ2NU82"/>
<dbReference type="InterPro" id="IPR015928">
    <property type="entry name" value="Aconitase/3IPM_dehydase_swvl"/>
</dbReference>
<proteinExistence type="predicted"/>
<feature type="non-terminal residue" evidence="2">
    <location>
        <position position="1"/>
    </location>
</feature>
<comment type="caution">
    <text evidence="2">The sequence shown here is derived from an EMBL/GenBank/DDBJ whole genome shotgun (WGS) entry which is preliminary data.</text>
</comment>
<feature type="non-terminal residue" evidence="2">
    <location>
        <position position="76"/>
    </location>
</feature>
<dbReference type="EMBL" id="JAWJAY010001712">
    <property type="protein sequence ID" value="MDV2888596.1"/>
    <property type="molecule type" value="Genomic_DNA"/>
</dbReference>
<dbReference type="RefSeq" id="WP_323468456.1">
    <property type="nucleotide sequence ID" value="NZ_JAWJAY010001712.1"/>
</dbReference>
<organism evidence="2 3">
    <name type="scientific">Alkalihalophilus pseudofirmus</name>
    <name type="common">Bacillus pseudofirmus</name>
    <dbReference type="NCBI Taxonomy" id="79885"/>
    <lineage>
        <taxon>Bacteria</taxon>
        <taxon>Bacillati</taxon>
        <taxon>Bacillota</taxon>
        <taxon>Bacilli</taxon>
        <taxon>Bacillales</taxon>
        <taxon>Bacillaceae</taxon>
        <taxon>Alkalihalophilus</taxon>
    </lineage>
</organism>
<name>A0AAJ2NU82_ALKPS</name>
<dbReference type="Gene3D" id="3.20.19.10">
    <property type="entry name" value="Aconitase, domain 4"/>
    <property type="match status" value="1"/>
</dbReference>
<dbReference type="InterPro" id="IPR006249">
    <property type="entry name" value="Aconitase/IRP2"/>
</dbReference>
<accession>A0AAJ2NU82</accession>
<reference evidence="2" key="1">
    <citation type="submission" date="2023-10" db="EMBL/GenBank/DDBJ databases">
        <title>Screening of Alkalihalophilus pseudofirmusBZ-TG-HK211 and Its Alleviation of Salt Stress on Rapeseed Growth.</title>
        <authorList>
            <person name="Zhao B."/>
            <person name="Guo T."/>
        </authorList>
    </citation>
    <scope>NUCLEOTIDE SEQUENCE</scope>
    <source>
        <strain evidence="2">BZ-TG-HK211</strain>
    </source>
</reference>
<dbReference type="Gene3D" id="6.10.190.10">
    <property type="match status" value="1"/>
</dbReference>
<dbReference type="SUPFAM" id="SSF52016">
    <property type="entry name" value="LeuD/IlvD-like"/>
    <property type="match status" value="1"/>
</dbReference>
<dbReference type="PANTHER" id="PTHR11670">
    <property type="entry name" value="ACONITASE/IRON-RESPONSIVE ELEMENT FAMILY MEMBER"/>
    <property type="match status" value="1"/>
</dbReference>
<protein>
    <recommendedName>
        <fullName evidence="1">Aconitate hydratase A</fullName>
    </recommendedName>
</protein>
<dbReference type="Proteomes" id="UP001285636">
    <property type="component" value="Unassembled WGS sequence"/>
</dbReference>